<dbReference type="AlphaFoldDB" id="G0LCP6"/>
<proteinExistence type="predicted"/>
<reference evidence="1 2" key="2">
    <citation type="journal article" date="2012" name="Environ. Microbiol.">
        <title>Characterization of the first alginolytic operons in a marine bacterium: from their emergence in marine Flavobacteriia to their independent transfers to marine Proteobacteria and human gut Bacteroides.</title>
        <authorList>
            <person name="Thomas F."/>
            <person name="Barbeyron T."/>
            <person name="Tonon T."/>
            <person name="Genicot S."/>
            <person name="Czjzek M."/>
            <person name="Michel G."/>
        </authorList>
    </citation>
    <scope>NUCLEOTIDE SEQUENCE [LARGE SCALE GENOMIC DNA]</scope>
    <source>
        <strain evidence="2">DSM 12802 / CCUG 47099 / CIP 106680 / NCIMB 13871 / Dsij</strain>
    </source>
</reference>
<dbReference type="EMBL" id="FP476056">
    <property type="protein sequence ID" value="CAZ97080.1"/>
    <property type="molecule type" value="Genomic_DNA"/>
</dbReference>
<dbReference type="Proteomes" id="UP000008898">
    <property type="component" value="Chromosome"/>
</dbReference>
<dbReference type="KEGG" id="zga:ZOBELLIA_2933"/>
<evidence type="ECO:0000313" key="1">
    <source>
        <dbReference type="EMBL" id="CAZ97080.1"/>
    </source>
</evidence>
<name>G0LCP6_ZOBGA</name>
<dbReference type="HOGENOM" id="CLU_3376856_0_0_10"/>
<organism evidence="1 2">
    <name type="scientific">Zobellia galactanivorans (strain DSM 12802 / CCUG 47099 / CIP 106680 / NCIMB 13871 / Dsij)</name>
    <dbReference type="NCBI Taxonomy" id="63186"/>
    <lineage>
        <taxon>Bacteria</taxon>
        <taxon>Pseudomonadati</taxon>
        <taxon>Bacteroidota</taxon>
        <taxon>Flavobacteriia</taxon>
        <taxon>Flavobacteriales</taxon>
        <taxon>Flavobacteriaceae</taxon>
        <taxon>Zobellia</taxon>
    </lineage>
</organism>
<protein>
    <submittedName>
        <fullName evidence="1">Uncharacterized protein</fullName>
    </submittedName>
</protein>
<gene>
    <name evidence="1" type="ordered locus">zobellia_2933</name>
</gene>
<sequence length="34" mass="4005">MLFLLLVLKNGKNLLKNKNRQKNKACSKKSDRPY</sequence>
<reference evidence="2" key="1">
    <citation type="submission" date="2009-07" db="EMBL/GenBank/DDBJ databases">
        <title>Complete genome sequence of Zobellia galactanivorans Dsij.</title>
        <authorList>
            <consortium name="Genoscope - CEA"/>
        </authorList>
    </citation>
    <scope>NUCLEOTIDE SEQUENCE [LARGE SCALE GENOMIC DNA]</scope>
    <source>
        <strain evidence="2">DSM 12802 / CCUG 47099 / CIP 106680 / NCIMB 13871 / Dsij</strain>
    </source>
</reference>
<evidence type="ECO:0000313" key="2">
    <source>
        <dbReference type="Proteomes" id="UP000008898"/>
    </source>
</evidence>
<keyword evidence="2" id="KW-1185">Reference proteome</keyword>
<accession>G0LCP6</accession>